<dbReference type="PANTHER" id="PTHR45856">
    <property type="entry name" value="ALPHA/BETA-HYDROLASES SUPERFAMILY PROTEIN"/>
    <property type="match status" value="1"/>
</dbReference>
<dbReference type="PANTHER" id="PTHR45856:SF24">
    <property type="entry name" value="FUNGAL LIPASE-LIKE DOMAIN-CONTAINING PROTEIN"/>
    <property type="match status" value="1"/>
</dbReference>
<gene>
    <name evidence="3" type="ORF">ACHAW5_009935</name>
</gene>
<dbReference type="Pfam" id="PF01764">
    <property type="entry name" value="Lipase_3"/>
    <property type="match status" value="1"/>
</dbReference>
<proteinExistence type="predicted"/>
<feature type="chain" id="PRO_5044740898" description="Fungal lipase-type domain-containing protein" evidence="1">
    <location>
        <begin position="22"/>
        <end position="294"/>
    </location>
</feature>
<comment type="caution">
    <text evidence="3">The sequence shown here is derived from an EMBL/GenBank/DDBJ whole genome shotgun (WGS) entry which is preliminary data.</text>
</comment>
<dbReference type="AlphaFoldDB" id="A0ABD3QSW1"/>
<evidence type="ECO:0000313" key="3">
    <source>
        <dbReference type="EMBL" id="KAL3803263.1"/>
    </source>
</evidence>
<reference evidence="3 4" key="1">
    <citation type="submission" date="2024-10" db="EMBL/GenBank/DDBJ databases">
        <title>Updated reference genomes for cyclostephanoid diatoms.</title>
        <authorList>
            <person name="Roberts W.R."/>
            <person name="Alverson A.J."/>
        </authorList>
    </citation>
    <scope>NUCLEOTIDE SEQUENCE [LARGE SCALE GENOMIC DNA]</scope>
    <source>
        <strain evidence="3 4">AJA276-08</strain>
    </source>
</reference>
<feature type="signal peptide" evidence="1">
    <location>
        <begin position="1"/>
        <end position="21"/>
    </location>
</feature>
<evidence type="ECO:0000256" key="1">
    <source>
        <dbReference type="SAM" id="SignalP"/>
    </source>
</evidence>
<protein>
    <recommendedName>
        <fullName evidence="2">Fungal lipase-type domain-containing protein</fullName>
    </recommendedName>
</protein>
<sequence>MKTSPGLVFAAICWIQLTASALSAFSGFDESALHRLAMASSLSYLEMNRMASSSYLKRSKLKPVAQVIDAESQSGATIFRALDDVESGKHKLVVACRGSATLTNFATNLNFNLVPATQLSQNSVPKNAMVHEGFSTASLGLWRELSKPLKEHLDASTTEIIYTGHSLGAATALLCSTHFSASFKEGPNLSIVTFGGPKLCNSALASYLRNDALIGCQIIHLVHSQDPVLANNKKLWDSLGYESVGTELECDPHSPVVFTLVEGAIKYPPVFGKFAWNIVDHCNYMGVYLGPRLF</sequence>
<evidence type="ECO:0000313" key="4">
    <source>
        <dbReference type="Proteomes" id="UP001530315"/>
    </source>
</evidence>
<name>A0ABD3QSW1_9STRA</name>
<dbReference type="InterPro" id="IPR051218">
    <property type="entry name" value="Sec_MonoDiacylglyc_Lipase"/>
</dbReference>
<dbReference type="InterPro" id="IPR002921">
    <property type="entry name" value="Fungal_lipase-type"/>
</dbReference>
<dbReference type="EMBL" id="JALLAZ020000121">
    <property type="protein sequence ID" value="KAL3803263.1"/>
    <property type="molecule type" value="Genomic_DNA"/>
</dbReference>
<dbReference type="Gene3D" id="3.40.50.1820">
    <property type="entry name" value="alpha/beta hydrolase"/>
    <property type="match status" value="1"/>
</dbReference>
<evidence type="ECO:0000259" key="2">
    <source>
        <dbReference type="Pfam" id="PF01764"/>
    </source>
</evidence>
<dbReference type="CDD" id="cd00519">
    <property type="entry name" value="Lipase_3"/>
    <property type="match status" value="1"/>
</dbReference>
<dbReference type="SUPFAM" id="SSF53474">
    <property type="entry name" value="alpha/beta-Hydrolases"/>
    <property type="match status" value="1"/>
</dbReference>
<dbReference type="InterPro" id="IPR029058">
    <property type="entry name" value="AB_hydrolase_fold"/>
</dbReference>
<accession>A0ABD3QSW1</accession>
<keyword evidence="4" id="KW-1185">Reference proteome</keyword>
<feature type="domain" description="Fungal lipase-type" evidence="2">
    <location>
        <begin position="93"/>
        <end position="228"/>
    </location>
</feature>
<keyword evidence="1" id="KW-0732">Signal</keyword>
<organism evidence="3 4">
    <name type="scientific">Stephanodiscus triporus</name>
    <dbReference type="NCBI Taxonomy" id="2934178"/>
    <lineage>
        <taxon>Eukaryota</taxon>
        <taxon>Sar</taxon>
        <taxon>Stramenopiles</taxon>
        <taxon>Ochrophyta</taxon>
        <taxon>Bacillariophyta</taxon>
        <taxon>Coscinodiscophyceae</taxon>
        <taxon>Thalassiosirophycidae</taxon>
        <taxon>Stephanodiscales</taxon>
        <taxon>Stephanodiscaceae</taxon>
        <taxon>Stephanodiscus</taxon>
    </lineage>
</organism>
<dbReference type="Proteomes" id="UP001530315">
    <property type="component" value="Unassembled WGS sequence"/>
</dbReference>